<comment type="caution">
    <text evidence="1">The sequence shown here is derived from an EMBL/GenBank/DDBJ whole genome shotgun (WGS) entry which is preliminary data.</text>
</comment>
<organism evidence="1 2">
    <name type="scientific">Arctium lappa</name>
    <name type="common">Greater burdock</name>
    <name type="synonym">Lappa major</name>
    <dbReference type="NCBI Taxonomy" id="4217"/>
    <lineage>
        <taxon>Eukaryota</taxon>
        <taxon>Viridiplantae</taxon>
        <taxon>Streptophyta</taxon>
        <taxon>Embryophyta</taxon>
        <taxon>Tracheophyta</taxon>
        <taxon>Spermatophyta</taxon>
        <taxon>Magnoliopsida</taxon>
        <taxon>eudicotyledons</taxon>
        <taxon>Gunneridae</taxon>
        <taxon>Pentapetalae</taxon>
        <taxon>asterids</taxon>
        <taxon>campanulids</taxon>
        <taxon>Asterales</taxon>
        <taxon>Asteraceae</taxon>
        <taxon>Carduoideae</taxon>
        <taxon>Cardueae</taxon>
        <taxon>Arctiinae</taxon>
        <taxon>Arctium</taxon>
    </lineage>
</organism>
<gene>
    <name evidence="1" type="ORF">L6452_18739</name>
</gene>
<keyword evidence="2" id="KW-1185">Reference proteome</keyword>
<proteinExistence type="predicted"/>
<evidence type="ECO:0000313" key="2">
    <source>
        <dbReference type="Proteomes" id="UP001055879"/>
    </source>
</evidence>
<reference evidence="1 2" key="2">
    <citation type="journal article" date="2022" name="Mol. Ecol. Resour.">
        <title>The genomes of chicory, endive, great burdock and yacon provide insights into Asteraceae paleo-polyploidization history and plant inulin production.</title>
        <authorList>
            <person name="Fan W."/>
            <person name="Wang S."/>
            <person name="Wang H."/>
            <person name="Wang A."/>
            <person name="Jiang F."/>
            <person name="Liu H."/>
            <person name="Zhao H."/>
            <person name="Xu D."/>
            <person name="Zhang Y."/>
        </authorList>
    </citation>
    <scope>NUCLEOTIDE SEQUENCE [LARGE SCALE GENOMIC DNA]</scope>
    <source>
        <strain evidence="2">cv. Niubang</strain>
    </source>
</reference>
<sequence length="258" mass="28934">MNISPCCVKDPNGSEEADQVSNYLNRLYHRFHCDFTSSLSLVYIEAYVYDCVCGCVEELGLGKSTVFINDVAFEVADGPFNVREAFGDDAVLINSYGQPVLTNEWGVTLQSLQHGAVYYLVRSFSFDHSSTIDMAEDGHWPAENAGPMFSSSHWLYACISQAILIASSHQDTEKKFLDTCIVIRTKMVEREIYKLFNKVAVAGVSGQWLMKEKATRSWSAVKVGPVKLRLLKCLCAILPFWVVVRAAKDGQSNNKFWK</sequence>
<protein>
    <submittedName>
        <fullName evidence="1">Uncharacterized protein</fullName>
    </submittedName>
</protein>
<dbReference type="Proteomes" id="UP001055879">
    <property type="component" value="Linkage Group LG05"/>
</dbReference>
<accession>A0ACB9C758</accession>
<reference evidence="2" key="1">
    <citation type="journal article" date="2022" name="Mol. Ecol. Resour.">
        <title>The genomes of chicory, endive, great burdock and yacon provide insights into Asteraceae palaeo-polyploidization history and plant inulin production.</title>
        <authorList>
            <person name="Fan W."/>
            <person name="Wang S."/>
            <person name="Wang H."/>
            <person name="Wang A."/>
            <person name="Jiang F."/>
            <person name="Liu H."/>
            <person name="Zhao H."/>
            <person name="Xu D."/>
            <person name="Zhang Y."/>
        </authorList>
    </citation>
    <scope>NUCLEOTIDE SEQUENCE [LARGE SCALE GENOMIC DNA]</scope>
    <source>
        <strain evidence="2">cv. Niubang</strain>
    </source>
</reference>
<dbReference type="EMBL" id="CM042051">
    <property type="protein sequence ID" value="KAI3730063.1"/>
    <property type="molecule type" value="Genomic_DNA"/>
</dbReference>
<name>A0ACB9C758_ARCLA</name>
<evidence type="ECO:0000313" key="1">
    <source>
        <dbReference type="EMBL" id="KAI3730063.1"/>
    </source>
</evidence>